<comment type="function">
    <text evidence="5">Involved in chemotaxis. Part of a chemotaxis signal transduction system that modulates chemotaxis in response to various stimuli. Catalyzes the demethylation of specific methylglutamate residues introduced into the chemoreceptors (methyl-accepting chemotaxis proteins or MCP) by CheR. Also mediates the irreversible deamidation of specific glutamine residues to glutamic acid.</text>
</comment>
<keyword evidence="11" id="KW-1185">Reference proteome</keyword>
<dbReference type="PROSITE" id="PS50110">
    <property type="entry name" value="RESPONSE_REGULATORY"/>
    <property type="match status" value="1"/>
</dbReference>
<evidence type="ECO:0000259" key="9">
    <source>
        <dbReference type="PROSITE" id="PS50122"/>
    </source>
</evidence>
<feature type="active site" evidence="5 6">
    <location>
        <position position="163"/>
    </location>
</feature>
<reference evidence="11" key="1">
    <citation type="journal article" date="2019" name="Int. J. Syst. Evol. Microbiol.">
        <title>The Global Catalogue of Microorganisms (GCM) 10K type strain sequencing project: providing services to taxonomists for standard genome sequencing and annotation.</title>
        <authorList>
            <consortium name="The Broad Institute Genomics Platform"/>
            <consortium name="The Broad Institute Genome Sequencing Center for Infectious Disease"/>
            <person name="Wu L."/>
            <person name="Ma J."/>
        </authorList>
    </citation>
    <scope>NUCLEOTIDE SEQUENCE [LARGE SCALE GENOMIC DNA]</scope>
    <source>
        <strain evidence="11">ZS-35-S2</strain>
    </source>
</reference>
<gene>
    <name evidence="5" type="primary">cheB</name>
    <name evidence="10" type="ORF">ACFSKQ_07250</name>
</gene>
<evidence type="ECO:0000256" key="4">
    <source>
        <dbReference type="ARBA" id="ARBA00048267"/>
    </source>
</evidence>
<dbReference type="RefSeq" id="WP_209736887.1">
    <property type="nucleotide sequence ID" value="NZ_CP072611.1"/>
</dbReference>
<dbReference type="InterPro" id="IPR000673">
    <property type="entry name" value="Sig_transdc_resp-reg_Me-estase"/>
</dbReference>
<evidence type="ECO:0000256" key="5">
    <source>
        <dbReference type="HAMAP-Rule" id="MF_00099"/>
    </source>
</evidence>
<comment type="catalytic activity">
    <reaction evidence="4 5">
        <text>[protein]-L-glutamate 5-O-methyl ester + H2O = L-glutamyl-[protein] + methanol + H(+)</text>
        <dbReference type="Rhea" id="RHEA:23236"/>
        <dbReference type="Rhea" id="RHEA-COMP:10208"/>
        <dbReference type="Rhea" id="RHEA-COMP:10311"/>
        <dbReference type="ChEBI" id="CHEBI:15377"/>
        <dbReference type="ChEBI" id="CHEBI:15378"/>
        <dbReference type="ChEBI" id="CHEBI:17790"/>
        <dbReference type="ChEBI" id="CHEBI:29973"/>
        <dbReference type="ChEBI" id="CHEBI:82795"/>
        <dbReference type="EC" id="3.1.1.61"/>
    </reaction>
</comment>
<feature type="domain" description="Response regulatory" evidence="8">
    <location>
        <begin position="5"/>
        <end position="122"/>
    </location>
</feature>
<keyword evidence="1 5" id="KW-0963">Cytoplasm</keyword>
<dbReference type="EC" id="3.1.1.61" evidence="5"/>
<dbReference type="NCBIfam" id="NF001965">
    <property type="entry name" value="PRK00742.1"/>
    <property type="match status" value="1"/>
</dbReference>
<comment type="catalytic activity">
    <reaction evidence="5">
        <text>L-glutaminyl-[protein] + H2O = L-glutamyl-[protein] + NH4(+)</text>
        <dbReference type="Rhea" id="RHEA:16441"/>
        <dbReference type="Rhea" id="RHEA-COMP:10207"/>
        <dbReference type="Rhea" id="RHEA-COMP:10208"/>
        <dbReference type="ChEBI" id="CHEBI:15377"/>
        <dbReference type="ChEBI" id="CHEBI:28938"/>
        <dbReference type="ChEBI" id="CHEBI:29973"/>
        <dbReference type="ChEBI" id="CHEBI:30011"/>
        <dbReference type="EC" id="3.5.1.44"/>
    </reaction>
</comment>
<feature type="active site" evidence="5 6">
    <location>
        <position position="285"/>
    </location>
</feature>
<dbReference type="Gene3D" id="3.40.50.2300">
    <property type="match status" value="1"/>
</dbReference>
<feature type="modified residue" description="4-aspartylphosphate" evidence="5 7">
    <location>
        <position position="56"/>
    </location>
</feature>
<evidence type="ECO:0000313" key="11">
    <source>
        <dbReference type="Proteomes" id="UP001597371"/>
    </source>
</evidence>
<keyword evidence="3 5" id="KW-0378">Hydrolase</keyword>
<dbReference type="SMART" id="SM00448">
    <property type="entry name" value="REC"/>
    <property type="match status" value="1"/>
</dbReference>
<dbReference type="SUPFAM" id="SSF52738">
    <property type="entry name" value="Methylesterase CheB, C-terminal domain"/>
    <property type="match status" value="1"/>
</dbReference>
<keyword evidence="5 7" id="KW-0597">Phosphoprotein</keyword>
<evidence type="ECO:0000256" key="6">
    <source>
        <dbReference type="PROSITE-ProRule" id="PRU00050"/>
    </source>
</evidence>
<dbReference type="PANTHER" id="PTHR42872">
    <property type="entry name" value="PROTEIN-GLUTAMATE METHYLESTERASE/PROTEIN-GLUTAMINE GLUTAMINASE"/>
    <property type="match status" value="1"/>
</dbReference>
<evidence type="ECO:0000313" key="10">
    <source>
        <dbReference type="EMBL" id="MFD2237261.1"/>
    </source>
</evidence>
<dbReference type="PIRSF" id="PIRSF000876">
    <property type="entry name" value="RR_chemtxs_CheB"/>
    <property type="match status" value="1"/>
</dbReference>
<comment type="subcellular location">
    <subcellularLocation>
        <location evidence="5">Cytoplasm</location>
    </subcellularLocation>
</comment>
<dbReference type="Gene3D" id="3.40.50.180">
    <property type="entry name" value="Methylesterase CheB, C-terminal domain"/>
    <property type="match status" value="1"/>
</dbReference>
<feature type="domain" description="CheB-type methylesterase" evidence="9">
    <location>
        <begin position="150"/>
        <end position="338"/>
    </location>
</feature>
<dbReference type="GO" id="GO:0008984">
    <property type="term" value="F:protein-glutamate methylesterase activity"/>
    <property type="evidence" value="ECO:0007669"/>
    <property type="project" value="UniProtKB-EC"/>
</dbReference>
<keyword evidence="2 5" id="KW-0145">Chemotaxis</keyword>
<dbReference type="InterPro" id="IPR011006">
    <property type="entry name" value="CheY-like_superfamily"/>
</dbReference>
<dbReference type="EMBL" id="JBHUIJ010000008">
    <property type="protein sequence ID" value="MFD2237261.1"/>
    <property type="molecule type" value="Genomic_DNA"/>
</dbReference>
<protein>
    <recommendedName>
        <fullName evidence="5">Protein-glutamate methylesterase/protein-glutamine glutaminase</fullName>
        <ecNumber evidence="5">3.1.1.61</ecNumber>
        <ecNumber evidence="5">3.5.1.44</ecNumber>
    </recommendedName>
</protein>
<dbReference type="PROSITE" id="PS50122">
    <property type="entry name" value="CHEB"/>
    <property type="match status" value="1"/>
</dbReference>
<comment type="domain">
    <text evidence="5">Contains a C-terminal catalytic domain, and an N-terminal region which modulates catalytic activity.</text>
</comment>
<dbReference type="CDD" id="cd17541">
    <property type="entry name" value="REC_CheB-like"/>
    <property type="match status" value="1"/>
</dbReference>
<dbReference type="Pfam" id="PF01339">
    <property type="entry name" value="CheB_methylest"/>
    <property type="match status" value="1"/>
</dbReference>
<dbReference type="InterPro" id="IPR001789">
    <property type="entry name" value="Sig_transdc_resp-reg_receiver"/>
</dbReference>
<dbReference type="HAMAP" id="MF_00099">
    <property type="entry name" value="CheB_chemtxs"/>
    <property type="match status" value="1"/>
</dbReference>
<feature type="active site" evidence="5 6">
    <location>
        <position position="189"/>
    </location>
</feature>
<sequence>MSATRVLVVDDSATMRALIKHALAADERIEIAGEAADPMEARQKIKALDPDVVTLDIEMPGMNGLEFLEKIMRLRPTPVIMVSTLTQPGASATLEALELGAFDCIGKPGGAARDTLSLLPNLIHEAGRARHRIMARGATAPRAPAPLAAPNPEWPELVAIGSSTGGVEVLIQLLADWPADGPPTLIVQHLPAAFTSSFAARLDRASRARVVEAREGLPILPGHVYLAPGGHHLTVRKMLGKLHCRLNEDATVQGHRPSVDVLFRSIAEVHEKSCTGVILTGMGRDGAEGLLDMRRKGFRTLAQDEATSLVYGMPRVAHEIGAAQKRVPLGRIVREIFV</sequence>
<name>A0ABW5CLY1_9HYPH</name>
<evidence type="ECO:0000256" key="1">
    <source>
        <dbReference type="ARBA" id="ARBA00022490"/>
    </source>
</evidence>
<evidence type="ECO:0000256" key="2">
    <source>
        <dbReference type="ARBA" id="ARBA00022500"/>
    </source>
</evidence>
<dbReference type="Pfam" id="PF00072">
    <property type="entry name" value="Response_reg"/>
    <property type="match status" value="1"/>
</dbReference>
<comment type="similarity">
    <text evidence="5">Belongs to the CheB family.</text>
</comment>
<organism evidence="10 11">
    <name type="scientific">Aureimonas populi</name>
    <dbReference type="NCBI Taxonomy" id="1701758"/>
    <lineage>
        <taxon>Bacteria</taxon>
        <taxon>Pseudomonadati</taxon>
        <taxon>Pseudomonadota</taxon>
        <taxon>Alphaproteobacteria</taxon>
        <taxon>Hyphomicrobiales</taxon>
        <taxon>Aurantimonadaceae</taxon>
        <taxon>Aureimonas</taxon>
    </lineage>
</organism>
<evidence type="ECO:0000256" key="7">
    <source>
        <dbReference type="PROSITE-ProRule" id="PRU00169"/>
    </source>
</evidence>
<comment type="caution">
    <text evidence="10">The sequence shown here is derived from an EMBL/GenBank/DDBJ whole genome shotgun (WGS) entry which is preliminary data.</text>
</comment>
<dbReference type="Proteomes" id="UP001597371">
    <property type="component" value="Unassembled WGS sequence"/>
</dbReference>
<dbReference type="CDD" id="cd16432">
    <property type="entry name" value="CheB_Rec"/>
    <property type="match status" value="1"/>
</dbReference>
<dbReference type="NCBIfam" id="NF009206">
    <property type="entry name" value="PRK12555.1"/>
    <property type="match status" value="1"/>
</dbReference>
<proteinExistence type="inferred from homology"/>
<evidence type="ECO:0000259" key="8">
    <source>
        <dbReference type="PROSITE" id="PS50110"/>
    </source>
</evidence>
<accession>A0ABW5CLY1</accession>
<dbReference type="PANTHER" id="PTHR42872:SF6">
    <property type="entry name" value="PROTEIN-GLUTAMATE METHYLESTERASE_PROTEIN-GLUTAMINE GLUTAMINASE"/>
    <property type="match status" value="1"/>
</dbReference>
<dbReference type="SUPFAM" id="SSF52172">
    <property type="entry name" value="CheY-like"/>
    <property type="match status" value="1"/>
</dbReference>
<evidence type="ECO:0000256" key="3">
    <source>
        <dbReference type="ARBA" id="ARBA00022801"/>
    </source>
</evidence>
<comment type="PTM">
    <text evidence="5">Phosphorylated by CheA. Phosphorylation of the N-terminal regulatory domain activates the methylesterase activity.</text>
</comment>
<dbReference type="EC" id="3.5.1.44" evidence="5"/>
<dbReference type="InterPro" id="IPR035909">
    <property type="entry name" value="CheB_C"/>
</dbReference>
<dbReference type="InterPro" id="IPR008248">
    <property type="entry name" value="CheB-like"/>
</dbReference>